<dbReference type="InterPro" id="IPR008757">
    <property type="entry name" value="Peptidase_M6-like_domain"/>
</dbReference>
<keyword evidence="9" id="KW-0482">Metalloprotease</keyword>
<dbReference type="SUPFAM" id="SSF55486">
    <property type="entry name" value="Metalloproteases ('zincins'), catalytic domain"/>
    <property type="match status" value="1"/>
</dbReference>
<evidence type="ECO:0000256" key="4">
    <source>
        <dbReference type="ARBA" id="ARBA00022670"/>
    </source>
</evidence>
<evidence type="ECO:0000256" key="3">
    <source>
        <dbReference type="ARBA" id="ARBA00022525"/>
    </source>
</evidence>
<dbReference type="OrthoDB" id="275270at2"/>
<gene>
    <name evidence="13" type="ORF">CAG99_17750</name>
</gene>
<reference evidence="13 14" key="1">
    <citation type="submission" date="2017-05" db="EMBL/GenBank/DDBJ databases">
        <title>Complete genome sequence of Streptomyces sp. SCSIO 03032 revealed the diverse biosynthetic pathways for its bioactive secondary metabolites.</title>
        <authorList>
            <person name="Ma L."/>
            <person name="Zhu Y."/>
            <person name="Zhang W."/>
            <person name="Zhang G."/>
            <person name="Tian X."/>
            <person name="Zhang S."/>
            <person name="Zhang C."/>
        </authorList>
    </citation>
    <scope>NUCLEOTIDE SEQUENCE [LARGE SCALE GENOMIC DNA]</scope>
    <source>
        <strain evidence="13 14">SCSIO 03032</strain>
    </source>
</reference>
<dbReference type="GO" id="GO:0046872">
    <property type="term" value="F:metal ion binding"/>
    <property type="evidence" value="ECO:0007669"/>
    <property type="project" value="UniProtKB-KW"/>
</dbReference>
<evidence type="ECO:0000256" key="10">
    <source>
        <dbReference type="SAM" id="MobiDB-lite"/>
    </source>
</evidence>
<evidence type="ECO:0000259" key="11">
    <source>
        <dbReference type="Pfam" id="PF05547"/>
    </source>
</evidence>
<proteinExistence type="predicted"/>
<dbReference type="NCBIfam" id="TIGR03296">
    <property type="entry name" value="M6dom_TIGR03296"/>
    <property type="match status" value="1"/>
</dbReference>
<keyword evidence="7" id="KW-0378">Hydrolase</keyword>
<evidence type="ECO:0000256" key="9">
    <source>
        <dbReference type="ARBA" id="ARBA00023049"/>
    </source>
</evidence>
<dbReference type="PANTHER" id="PTHR13062">
    <property type="entry name" value="COLLAGENASE"/>
    <property type="match status" value="1"/>
</dbReference>
<dbReference type="Pfam" id="PF05547">
    <property type="entry name" value="Peptidase_M6"/>
    <property type="match status" value="1"/>
</dbReference>
<dbReference type="InterPro" id="IPR012300">
    <property type="entry name" value="Pept_M6_InhA"/>
</dbReference>
<dbReference type="Pfam" id="PF20774">
    <property type="entry name" value="InhA-like_VEG"/>
    <property type="match status" value="1"/>
</dbReference>
<feature type="region of interest" description="Disordered" evidence="10">
    <location>
        <begin position="533"/>
        <end position="558"/>
    </location>
</feature>
<organism evidence="13 14">
    <name type="scientific">Streptomyces marincola</name>
    <dbReference type="NCBI Taxonomy" id="2878388"/>
    <lineage>
        <taxon>Bacteria</taxon>
        <taxon>Bacillati</taxon>
        <taxon>Actinomycetota</taxon>
        <taxon>Actinomycetes</taxon>
        <taxon>Kitasatosporales</taxon>
        <taxon>Streptomycetaceae</taxon>
        <taxon>Streptomyces</taxon>
    </lineage>
</organism>
<keyword evidence="4 13" id="KW-0645">Protease</keyword>
<dbReference type="InterPro" id="IPR048665">
    <property type="entry name" value="InhA-like_VEG"/>
</dbReference>
<dbReference type="EMBL" id="CP021121">
    <property type="protein sequence ID" value="ARQ70440.1"/>
    <property type="molecule type" value="Genomic_DNA"/>
</dbReference>
<dbReference type="GO" id="GO:0005576">
    <property type="term" value="C:extracellular region"/>
    <property type="evidence" value="ECO:0007669"/>
    <property type="project" value="UniProtKB-SubCell"/>
</dbReference>
<dbReference type="Gene3D" id="2.60.120.260">
    <property type="entry name" value="Galactose-binding domain-like"/>
    <property type="match status" value="1"/>
</dbReference>
<evidence type="ECO:0000256" key="7">
    <source>
        <dbReference type="ARBA" id="ARBA00022801"/>
    </source>
</evidence>
<name>A0A1W7D1K3_9ACTN</name>
<dbReference type="Pfam" id="PF20773">
    <property type="entry name" value="InhA-like_MAM"/>
    <property type="match status" value="1"/>
</dbReference>
<dbReference type="PIRSF" id="PIRSF007519">
    <property type="entry name" value="Protease_InhA"/>
    <property type="match status" value="1"/>
</dbReference>
<dbReference type="PANTHER" id="PTHR13062:SF12">
    <property type="entry name" value="ALPHA-2-MACROGLOBULIN DOMAIN-CONTAINING PROTEIN"/>
    <property type="match status" value="1"/>
</dbReference>
<protein>
    <submittedName>
        <fullName evidence="13">Protease</fullName>
    </submittedName>
</protein>
<dbReference type="KEGG" id="smao:CAG99_17750"/>
<keyword evidence="14" id="KW-1185">Reference proteome</keyword>
<dbReference type="Proteomes" id="UP000194218">
    <property type="component" value="Chromosome"/>
</dbReference>
<feature type="domain" description="Immune inhibitor A-like metallopeptidase VEG" evidence="12">
    <location>
        <begin position="634"/>
        <end position="794"/>
    </location>
</feature>
<comment type="subcellular location">
    <subcellularLocation>
        <location evidence="2">Secreted</location>
    </subcellularLocation>
</comment>
<sequence length="807" mass="87608">MSNASHDITAYAGEARQHVNTGKRSIRARTAAVATAVAAVGAAVLVPVGAAQAQPVADADEVPRDARAFSAAPELENPLGDKREAQRQEAARQLVTDGTNARTLAGSEVVELSDGEFVETAVTGTDRIFTVLVEFGDEIHPEFGGDPGPRVNQIAEPDRETDNTTIWREDFDRQYYEDIYYSDDPDVPSVKQYFESQSSGRYTVEGHVTDWVLVDYNEARYGNNACGSSVCRSVWEVVADGVNAWYEDQLAAGATPEELAATLAEYDRQDRYDYDGDGDFNEPDGYLDHFQIVHAGEDESAGGGAQGEDAIWAHRWYAFNDQIGHTGPEYNLAGGTQIADTGLWVGDYTIQPENGGVGVFAHEFAHDLGLPDLYDTQGGENGTGFWSSMSSGSWLGPGEGTIGELPNDMGPWEKLQLGWLDYDTARAATRSTHRLGASALTYPEGRGAQGNASQALIVELPDKTVTTEVHEPAEGEAQWWSGSGDDLNSTLTRTVDLGGASTASLDLTGWWSIEQDYDFLYAEASADGGATWVPLEGTADGEELPRDGADRPALTGESGGDVALSFPLDAYAGQSVDIRFRYQTDGSVSGTGFTADAITVTADGEQVFADNAEEGEGDWAVDGFRIVGASVTGEYPQYYIVENRQYVGYDETLRTGPYNFGWASERPDWVEHYSYRNGMLVWLWDTSQTDNNTSQHPGEGLILPVDANAEAEYWSDGTLMRNRIQSRDATFSKHGVPELTLHLDGEPTTLPARQATPYFDDRSGTYWDEANPRNSVVVPDTNTRITLVAQPGNAERPILVRVGPSGR</sequence>
<evidence type="ECO:0000256" key="8">
    <source>
        <dbReference type="ARBA" id="ARBA00022833"/>
    </source>
</evidence>
<evidence type="ECO:0000256" key="6">
    <source>
        <dbReference type="ARBA" id="ARBA00022729"/>
    </source>
</evidence>
<dbReference type="AlphaFoldDB" id="A0A1W7D1K3"/>
<keyword evidence="3" id="KW-0964">Secreted</keyword>
<dbReference type="GO" id="GO:0008237">
    <property type="term" value="F:metallopeptidase activity"/>
    <property type="evidence" value="ECO:0007669"/>
    <property type="project" value="UniProtKB-KW"/>
</dbReference>
<evidence type="ECO:0000313" key="13">
    <source>
        <dbReference type="EMBL" id="ARQ70440.1"/>
    </source>
</evidence>
<evidence type="ECO:0000256" key="5">
    <source>
        <dbReference type="ARBA" id="ARBA00022723"/>
    </source>
</evidence>
<keyword evidence="8" id="KW-0862">Zinc</keyword>
<dbReference type="GO" id="GO:0006508">
    <property type="term" value="P:proteolysis"/>
    <property type="evidence" value="ECO:0007669"/>
    <property type="project" value="UniProtKB-KW"/>
</dbReference>
<evidence type="ECO:0000259" key="12">
    <source>
        <dbReference type="Pfam" id="PF20774"/>
    </source>
</evidence>
<evidence type="ECO:0000313" key="14">
    <source>
        <dbReference type="Proteomes" id="UP000194218"/>
    </source>
</evidence>
<keyword evidence="6" id="KW-0732">Signal</keyword>
<comment type="cofactor">
    <cofactor evidence="1">
        <name>Zn(2+)</name>
        <dbReference type="ChEBI" id="CHEBI:29105"/>
    </cofactor>
</comment>
<evidence type="ECO:0000256" key="2">
    <source>
        <dbReference type="ARBA" id="ARBA00004613"/>
    </source>
</evidence>
<evidence type="ECO:0000256" key="1">
    <source>
        <dbReference type="ARBA" id="ARBA00001947"/>
    </source>
</evidence>
<keyword evidence="5" id="KW-0479">Metal-binding</keyword>
<feature type="domain" description="Peptidase M6-like" evidence="11">
    <location>
        <begin position="122"/>
        <end position="419"/>
    </location>
</feature>
<accession>A0A1W7D1K3</accession>